<accession>A0A9N8D8B0</accession>
<feature type="compositionally biased region" description="Low complexity" evidence="3">
    <location>
        <begin position="15"/>
        <end position="26"/>
    </location>
</feature>
<dbReference type="Proteomes" id="UP001153069">
    <property type="component" value="Unassembled WGS sequence"/>
</dbReference>
<organism evidence="4 5">
    <name type="scientific">Seminavis robusta</name>
    <dbReference type="NCBI Taxonomy" id="568900"/>
    <lineage>
        <taxon>Eukaryota</taxon>
        <taxon>Sar</taxon>
        <taxon>Stramenopiles</taxon>
        <taxon>Ochrophyta</taxon>
        <taxon>Bacillariophyta</taxon>
        <taxon>Bacillariophyceae</taxon>
        <taxon>Bacillariophycidae</taxon>
        <taxon>Naviculales</taxon>
        <taxon>Naviculaceae</taxon>
        <taxon>Seminavis</taxon>
    </lineage>
</organism>
<comment type="caution">
    <text evidence="4">The sequence shown here is derived from an EMBL/GenBank/DDBJ whole genome shotgun (WGS) entry which is preliminary data.</text>
</comment>
<dbReference type="InterPro" id="IPR000225">
    <property type="entry name" value="Armadillo"/>
</dbReference>
<sequence length="269" mass="29708">MGKRNSIKSEKATISVSSSAKNSSPSQKGVNAQLKELKNKYNYECSATDPVVVNLDIIPKLLFEGMVSQKATTVENAVENLADIFRLSSEKRIEAYQAGGHAVLVVTMKKWRLNESIQTSSCRCIQNMSCTNAEAKESFAVVGGMEAVLNAMRTFPKSQRVQRSACGALMNLLSGSDEERAILDAMADKFVKEWDGIALIVAAMRNFPKEVKIQLWGNGLFQNLAQNRNYRMKMMKSGAVTAAGGSLEQHSDDENIKQYASKFLRIMFS</sequence>
<protein>
    <submittedName>
        <fullName evidence="4">Armadillo repeat containing 6</fullName>
    </submittedName>
</protein>
<dbReference type="SUPFAM" id="SSF48371">
    <property type="entry name" value="ARM repeat"/>
    <property type="match status" value="1"/>
</dbReference>
<dbReference type="PROSITE" id="PS50176">
    <property type="entry name" value="ARM_REPEAT"/>
    <property type="match status" value="1"/>
</dbReference>
<dbReference type="OrthoDB" id="73037at2759"/>
<evidence type="ECO:0000256" key="1">
    <source>
        <dbReference type="ARBA" id="ARBA00022737"/>
    </source>
</evidence>
<dbReference type="Gene3D" id="1.25.10.10">
    <property type="entry name" value="Leucine-rich Repeat Variant"/>
    <property type="match status" value="1"/>
</dbReference>
<evidence type="ECO:0000256" key="2">
    <source>
        <dbReference type="PROSITE-ProRule" id="PRU00259"/>
    </source>
</evidence>
<dbReference type="PANTHER" id="PTHR22895:SF0">
    <property type="entry name" value="ARMADILLO REPEAT-CONTAINING PROTEIN 6"/>
    <property type="match status" value="1"/>
</dbReference>
<dbReference type="PANTHER" id="PTHR22895">
    <property type="entry name" value="ARMADILLO REPEAT-CONTAINING PROTEIN 6"/>
    <property type="match status" value="1"/>
</dbReference>
<evidence type="ECO:0000313" key="5">
    <source>
        <dbReference type="Proteomes" id="UP001153069"/>
    </source>
</evidence>
<reference evidence="4" key="1">
    <citation type="submission" date="2020-06" db="EMBL/GenBank/DDBJ databases">
        <authorList>
            <consortium name="Plant Systems Biology data submission"/>
        </authorList>
    </citation>
    <scope>NUCLEOTIDE SEQUENCE</scope>
    <source>
        <strain evidence="4">D6</strain>
    </source>
</reference>
<gene>
    <name evidence="4" type="ORF">SEMRO_13_G010250.1</name>
</gene>
<dbReference type="InterPro" id="IPR011989">
    <property type="entry name" value="ARM-like"/>
</dbReference>
<dbReference type="InterPro" id="IPR016024">
    <property type="entry name" value="ARM-type_fold"/>
</dbReference>
<feature type="repeat" description="ARM" evidence="2">
    <location>
        <begin position="143"/>
        <end position="187"/>
    </location>
</feature>
<evidence type="ECO:0000256" key="3">
    <source>
        <dbReference type="SAM" id="MobiDB-lite"/>
    </source>
</evidence>
<evidence type="ECO:0000313" key="4">
    <source>
        <dbReference type="EMBL" id="CAB9497070.1"/>
    </source>
</evidence>
<dbReference type="AlphaFoldDB" id="A0A9N8D8B0"/>
<name>A0A9N8D8B0_9STRA</name>
<keyword evidence="5" id="KW-1185">Reference proteome</keyword>
<keyword evidence="1" id="KW-0677">Repeat</keyword>
<dbReference type="EMBL" id="CAICTM010000013">
    <property type="protein sequence ID" value="CAB9497070.1"/>
    <property type="molecule type" value="Genomic_DNA"/>
</dbReference>
<proteinExistence type="predicted"/>
<dbReference type="SMART" id="SM00185">
    <property type="entry name" value="ARM"/>
    <property type="match status" value="2"/>
</dbReference>
<feature type="region of interest" description="Disordered" evidence="3">
    <location>
        <begin position="1"/>
        <end position="29"/>
    </location>
</feature>